<evidence type="ECO:0000313" key="1">
    <source>
        <dbReference type="EMBL" id="MED6232986.1"/>
    </source>
</evidence>
<feature type="non-terminal residue" evidence="1">
    <location>
        <position position="1"/>
    </location>
</feature>
<proteinExistence type="predicted"/>
<accession>A0ABU7A4J0</accession>
<keyword evidence="2" id="KW-1185">Reference proteome</keyword>
<comment type="caution">
    <text evidence="1">The sequence shown here is derived from an EMBL/GenBank/DDBJ whole genome shotgun (WGS) entry which is preliminary data.</text>
</comment>
<dbReference type="EMBL" id="JAHUTI010001582">
    <property type="protein sequence ID" value="MED6232986.1"/>
    <property type="molecule type" value="Genomic_DNA"/>
</dbReference>
<gene>
    <name evidence="1" type="ORF">ATANTOWER_005254</name>
</gene>
<dbReference type="Proteomes" id="UP001345963">
    <property type="component" value="Unassembled WGS sequence"/>
</dbReference>
<evidence type="ECO:0000313" key="2">
    <source>
        <dbReference type="Proteomes" id="UP001345963"/>
    </source>
</evidence>
<sequence>EAITVRSQSWVQVGRVLCGVSLLPDKQEQPHSCCSSRSNQGELLSCWKPGGGIRLFAHLVFTAFGEPGLVCPSSNRPLSDGGIFKCIYHC</sequence>
<organism evidence="1 2">
    <name type="scientific">Ataeniobius toweri</name>
    <dbReference type="NCBI Taxonomy" id="208326"/>
    <lineage>
        <taxon>Eukaryota</taxon>
        <taxon>Metazoa</taxon>
        <taxon>Chordata</taxon>
        <taxon>Craniata</taxon>
        <taxon>Vertebrata</taxon>
        <taxon>Euteleostomi</taxon>
        <taxon>Actinopterygii</taxon>
        <taxon>Neopterygii</taxon>
        <taxon>Teleostei</taxon>
        <taxon>Neoteleostei</taxon>
        <taxon>Acanthomorphata</taxon>
        <taxon>Ovalentaria</taxon>
        <taxon>Atherinomorphae</taxon>
        <taxon>Cyprinodontiformes</taxon>
        <taxon>Goodeidae</taxon>
        <taxon>Ataeniobius</taxon>
    </lineage>
</organism>
<name>A0ABU7A4J0_9TELE</name>
<reference evidence="1 2" key="1">
    <citation type="submission" date="2021-07" db="EMBL/GenBank/DDBJ databases">
        <authorList>
            <person name="Palmer J.M."/>
        </authorList>
    </citation>
    <scope>NUCLEOTIDE SEQUENCE [LARGE SCALE GENOMIC DNA]</scope>
    <source>
        <strain evidence="1 2">AT_MEX2019</strain>
        <tissue evidence="1">Muscle</tissue>
    </source>
</reference>
<protein>
    <submittedName>
        <fullName evidence="1">Uncharacterized protein</fullName>
    </submittedName>
</protein>